<dbReference type="AlphaFoldDB" id="A0A6D2JKW0"/>
<evidence type="ECO:0000256" key="1">
    <source>
        <dbReference type="SAM" id="SignalP"/>
    </source>
</evidence>
<accession>A0A6D2JKW0</accession>
<dbReference type="EMBL" id="CACVBM020001228">
    <property type="protein sequence ID" value="CAA7040375.1"/>
    <property type="molecule type" value="Genomic_DNA"/>
</dbReference>
<evidence type="ECO:0000313" key="2">
    <source>
        <dbReference type="EMBL" id="CAA7040375.1"/>
    </source>
</evidence>
<dbReference type="OrthoDB" id="1045309at2759"/>
<evidence type="ECO:0000313" key="3">
    <source>
        <dbReference type="EMBL" id="CAA7041891.1"/>
    </source>
</evidence>
<organism evidence="2 4">
    <name type="scientific">Microthlaspi erraticum</name>
    <dbReference type="NCBI Taxonomy" id="1685480"/>
    <lineage>
        <taxon>Eukaryota</taxon>
        <taxon>Viridiplantae</taxon>
        <taxon>Streptophyta</taxon>
        <taxon>Embryophyta</taxon>
        <taxon>Tracheophyta</taxon>
        <taxon>Spermatophyta</taxon>
        <taxon>Magnoliopsida</taxon>
        <taxon>eudicotyledons</taxon>
        <taxon>Gunneridae</taxon>
        <taxon>Pentapetalae</taxon>
        <taxon>rosids</taxon>
        <taxon>malvids</taxon>
        <taxon>Brassicales</taxon>
        <taxon>Brassicaceae</taxon>
        <taxon>Coluteocarpeae</taxon>
        <taxon>Microthlaspi</taxon>
    </lineage>
</organism>
<keyword evidence="1" id="KW-0732">Signal</keyword>
<protein>
    <recommendedName>
        <fullName evidence="5">Prolamin-like domain-containing protein</fullName>
    </recommendedName>
</protein>
<feature type="chain" id="PRO_5036173311" description="Prolamin-like domain-containing protein" evidence="1">
    <location>
        <begin position="19"/>
        <end position="104"/>
    </location>
</feature>
<evidence type="ECO:0000313" key="4">
    <source>
        <dbReference type="Proteomes" id="UP000467841"/>
    </source>
</evidence>
<sequence length="104" mass="11333">MFFLLTLISALIFRPLEAQSQSNTSICPKITAIDKVTGCFKAVRFAADHDERYLSEICCKAVRSIFPDCLLLVLPSKAVNTEVIKGICGKKFPGTDLGLAPSIL</sequence>
<gene>
    <name evidence="2" type="ORF">MERR_LOCUS27610</name>
    <name evidence="3" type="ORF">MERR_LOCUS29126</name>
</gene>
<name>A0A6D2JKW0_9BRAS</name>
<feature type="signal peptide" evidence="1">
    <location>
        <begin position="1"/>
        <end position="18"/>
    </location>
</feature>
<keyword evidence="4" id="KW-1185">Reference proteome</keyword>
<proteinExistence type="predicted"/>
<dbReference type="EMBL" id="CACVBM020001256">
    <property type="protein sequence ID" value="CAA7041891.1"/>
    <property type="molecule type" value="Genomic_DNA"/>
</dbReference>
<reference evidence="2 4" key="1">
    <citation type="submission" date="2020-01" db="EMBL/GenBank/DDBJ databases">
        <authorList>
            <person name="Mishra B."/>
        </authorList>
    </citation>
    <scope>NUCLEOTIDE SEQUENCE [LARGE SCALE GENOMIC DNA]</scope>
</reference>
<dbReference type="Proteomes" id="UP000467841">
    <property type="component" value="Unassembled WGS sequence"/>
</dbReference>
<evidence type="ECO:0008006" key="5">
    <source>
        <dbReference type="Google" id="ProtNLM"/>
    </source>
</evidence>